<evidence type="ECO:0000256" key="1">
    <source>
        <dbReference type="SAM" id="MobiDB-lite"/>
    </source>
</evidence>
<feature type="compositionally biased region" description="Polar residues" evidence="1">
    <location>
        <begin position="832"/>
        <end position="844"/>
    </location>
</feature>
<evidence type="ECO:0000313" key="2">
    <source>
        <dbReference type="EMBL" id="CAH2072838.1"/>
    </source>
</evidence>
<feature type="compositionally biased region" description="Basic and acidic residues" evidence="1">
    <location>
        <begin position="845"/>
        <end position="863"/>
    </location>
</feature>
<organism evidence="2 3">
    <name type="scientific">Thlaspi arvense</name>
    <name type="common">Field penny-cress</name>
    <dbReference type="NCBI Taxonomy" id="13288"/>
    <lineage>
        <taxon>Eukaryota</taxon>
        <taxon>Viridiplantae</taxon>
        <taxon>Streptophyta</taxon>
        <taxon>Embryophyta</taxon>
        <taxon>Tracheophyta</taxon>
        <taxon>Spermatophyta</taxon>
        <taxon>Magnoliopsida</taxon>
        <taxon>eudicotyledons</taxon>
        <taxon>Gunneridae</taxon>
        <taxon>Pentapetalae</taxon>
        <taxon>rosids</taxon>
        <taxon>malvids</taxon>
        <taxon>Brassicales</taxon>
        <taxon>Brassicaceae</taxon>
        <taxon>Thlaspideae</taxon>
        <taxon>Thlaspi</taxon>
    </lineage>
</organism>
<dbReference type="EMBL" id="OU466862">
    <property type="protein sequence ID" value="CAH2072838.1"/>
    <property type="molecule type" value="Genomic_DNA"/>
</dbReference>
<dbReference type="PANTHER" id="PTHR34536">
    <property type="entry name" value="DENTIN SIALOPHOSPHOPROTEIN-LIKE PROTEIN"/>
    <property type="match status" value="1"/>
</dbReference>
<dbReference type="AlphaFoldDB" id="A0AAU9SX08"/>
<name>A0AAU9SX08_THLAR</name>
<feature type="compositionally biased region" description="Basic and acidic residues" evidence="1">
    <location>
        <begin position="928"/>
        <end position="941"/>
    </location>
</feature>
<keyword evidence="3" id="KW-1185">Reference proteome</keyword>
<feature type="region of interest" description="Disordered" evidence="1">
    <location>
        <begin position="808"/>
        <end position="1006"/>
    </location>
</feature>
<dbReference type="Proteomes" id="UP000836841">
    <property type="component" value="Chromosome 6"/>
</dbReference>
<sequence>MIEKPILSVPSVSVGNDDKPESTGNVVLDRIRVKVEEPNVPIHSSPLVAGFEMPSSSNIVGSSLGKLPVPGVVEQTVVKTHDTVRETVPASILGCTTRNSSPCWENEEEPSALDLSLRKGVCAPHNTDFVSTVTKSGNDSGVNRSNWDLNTTMDAWEDGLDRKTRVKTTGSFFNSSNSRGFRDIETSSCRDTTVIAKSVSEEQKESVGFISPRVTLTQFDHQVIPACSLSLGLSPYPPIEKSPSLSATTSEAGAACTSVSRPVMTAGNVKSVNLRTVKSEVIEESAQVFPMGLSINRVKQEVVGRFSKENSSSYGSLKPAAPISVKAEPNNFTQSEVVNRKDKSLNHPHTPITQSNQILGLPTSSTPYIVPCPSGISSAPTSLNGATRNPCVESYPDYTLNENSGQSSSAAFEKPCEALKHGVIRMPCSISGHGDHNHSASGVNVSLTEEKILGDSKIIISKELPGNSRGTGELLISDEEKVILSGKELEEEKLYSYGFESDCAYDLKKQFGKRYMYDDGKVQRPAAVIAEGNGHTEFGGSETEKRDSAVPFHGGSQNCSHVEEKESQPAILGNTVEIASTEVQIKRLTPEIQSGIFDGSGENEGRIVQDGEHSTHKNIHASEVMSGVSTLSGGNVENPETVDNSSPVSYKAEISTIDNDDPFAEFTEGSQSRVMNIAQASDNSPIKTLDASDSFVPLRMERDRVPDFPFEPRRYHSRDSDESYRFSRERYHGKMMRSPRLNFMPDKRRFSDKTEGNLHDRDTKSNFISKFFDGGTKLTVSNIQRDSHLMNADFEFDNHGSTRRGGAFMSNFHRGRRPANDDANPFPHSFTRRNPNFSFTQRGPTNKEDASAFHGCRDGEKFSRGLQSNNTEPMFMGQQRPYQGRNGFGRGRTNFSNNHKRSFPGFRSRSPIRSRERSAGPSSSFRNRSQEDFSGHTDFSHRRSPSGYRMGRNSSPEHSGNPREMGVRRHNSPPYSHRPSNAGRGRGYPRGRGYARGRGYGRDGVSFRKPYDRVVHRNHGNLNNLDPRERVDYGDDFFEGPIHSERFGVDVNAERRQQFSYRHDGGSSFRPAFNNDGCAPTSAENGPDAVRFGQDPGIGIVEGQEISMEIDEENKNSTENTSGRTRDVEEENATQSEIWQRDEPGGDGF</sequence>
<proteinExistence type="predicted"/>
<dbReference type="PANTHER" id="PTHR34536:SF4">
    <property type="entry name" value="BTZ DOMAIN-CONTAINING PROTEIN"/>
    <property type="match status" value="1"/>
</dbReference>
<feature type="compositionally biased region" description="Basic and acidic residues" evidence="1">
    <location>
        <begin position="1139"/>
        <end position="1149"/>
    </location>
</feature>
<gene>
    <name evidence="2" type="ORF">TAV2_LOCUS19856</name>
</gene>
<protein>
    <submittedName>
        <fullName evidence="2">Uncharacterized protein</fullName>
    </submittedName>
</protein>
<feature type="region of interest" description="Disordered" evidence="1">
    <location>
        <begin position="1106"/>
        <end position="1149"/>
    </location>
</feature>
<feature type="region of interest" description="Disordered" evidence="1">
    <location>
        <begin position="1"/>
        <end position="23"/>
    </location>
</feature>
<reference evidence="2 3" key="1">
    <citation type="submission" date="2022-03" db="EMBL/GenBank/DDBJ databases">
        <authorList>
            <person name="Nunn A."/>
            <person name="Chopra R."/>
            <person name="Nunn A."/>
            <person name="Contreras Garrido A."/>
        </authorList>
    </citation>
    <scope>NUCLEOTIDE SEQUENCE [LARGE SCALE GENOMIC DNA]</scope>
</reference>
<accession>A0AAU9SX08</accession>
<evidence type="ECO:0000313" key="3">
    <source>
        <dbReference type="Proteomes" id="UP000836841"/>
    </source>
</evidence>